<dbReference type="CDD" id="cd05018">
    <property type="entry name" value="CoxG"/>
    <property type="match status" value="1"/>
</dbReference>
<accession>A0A9W6CW85</accession>
<evidence type="ECO:0000313" key="1">
    <source>
        <dbReference type="EMBL" id="GLI25028.1"/>
    </source>
</evidence>
<evidence type="ECO:0000313" key="4">
    <source>
        <dbReference type="Proteomes" id="UP001245370"/>
    </source>
</evidence>
<organism evidence="1 3">
    <name type="scientific">Xanthobacter flavus</name>
    <dbReference type="NCBI Taxonomy" id="281"/>
    <lineage>
        <taxon>Bacteria</taxon>
        <taxon>Pseudomonadati</taxon>
        <taxon>Pseudomonadota</taxon>
        <taxon>Alphaproteobacteria</taxon>
        <taxon>Hyphomicrobiales</taxon>
        <taxon>Xanthobacteraceae</taxon>
        <taxon>Xanthobacter</taxon>
    </lineage>
</organism>
<reference evidence="2 4" key="2">
    <citation type="submission" date="2023-07" db="EMBL/GenBank/DDBJ databases">
        <title>Genomic Encyclopedia of Type Strains, Phase IV (KMG-IV): sequencing the most valuable type-strain genomes for metagenomic binning, comparative biology and taxonomic classification.</title>
        <authorList>
            <person name="Goeker M."/>
        </authorList>
    </citation>
    <scope>NUCLEOTIDE SEQUENCE [LARGE SCALE GENOMIC DNA]</scope>
    <source>
        <strain evidence="2 4">DSM 338</strain>
    </source>
</reference>
<gene>
    <name evidence="2" type="ORF">GGQ86_004758</name>
    <name evidence="1" type="ORF">XFLAVUS301_47020</name>
</gene>
<dbReference type="Pfam" id="PF06240">
    <property type="entry name" value="COXG"/>
    <property type="match status" value="1"/>
</dbReference>
<dbReference type="EMBL" id="BSDO01000010">
    <property type="protein sequence ID" value="GLI25028.1"/>
    <property type="molecule type" value="Genomic_DNA"/>
</dbReference>
<dbReference type="SUPFAM" id="SSF55961">
    <property type="entry name" value="Bet v1-like"/>
    <property type="match status" value="1"/>
</dbReference>
<dbReference type="EMBL" id="JAVDPY010000011">
    <property type="protein sequence ID" value="MDR6336259.1"/>
    <property type="molecule type" value="Genomic_DNA"/>
</dbReference>
<dbReference type="PANTHER" id="PTHR38588">
    <property type="entry name" value="BLL0334 PROTEIN"/>
    <property type="match status" value="1"/>
</dbReference>
<dbReference type="Proteomes" id="UP001245370">
    <property type="component" value="Unassembled WGS sequence"/>
</dbReference>
<dbReference type="PANTHER" id="PTHR38588:SF1">
    <property type="entry name" value="BLL0334 PROTEIN"/>
    <property type="match status" value="1"/>
</dbReference>
<dbReference type="InterPro" id="IPR010419">
    <property type="entry name" value="CO_DH_gsu"/>
</dbReference>
<evidence type="ECO:0008006" key="5">
    <source>
        <dbReference type="Google" id="ProtNLM"/>
    </source>
</evidence>
<dbReference type="Proteomes" id="UP001144397">
    <property type="component" value="Unassembled WGS sequence"/>
</dbReference>
<dbReference type="AlphaFoldDB" id="A0A9W6CW85"/>
<reference evidence="1" key="1">
    <citation type="submission" date="2022-12" db="EMBL/GenBank/DDBJ databases">
        <title>Reference genome sequencing for broad-spectrum identification of bacterial and archaeal isolates by mass spectrometry.</title>
        <authorList>
            <person name="Sekiguchi Y."/>
            <person name="Tourlousse D.M."/>
        </authorList>
    </citation>
    <scope>NUCLEOTIDE SEQUENCE</scope>
    <source>
        <strain evidence="1">301</strain>
    </source>
</reference>
<name>A0A9W6CW85_XANFL</name>
<dbReference type="RefSeq" id="WP_169124300.1">
    <property type="nucleotide sequence ID" value="NZ_BSDO01000010.1"/>
</dbReference>
<evidence type="ECO:0000313" key="3">
    <source>
        <dbReference type="Proteomes" id="UP001144397"/>
    </source>
</evidence>
<dbReference type="InterPro" id="IPR023393">
    <property type="entry name" value="START-like_dom_sf"/>
</dbReference>
<sequence>MELTGEYRISAPRETVWKAILDPEMLKRCIPGCKELEQTGDNAYAAKVQVKVGPVSATFSGSVELTDMEAPAGCRIVGQGNGGIAGFAKGEAKVSLAEDGADTILTYVADAQIGGKLASLGGRLVQATAKKLSDQFFTSFAEALNAPAEVPPAAEAS</sequence>
<dbReference type="Gene3D" id="3.30.530.20">
    <property type="match status" value="1"/>
</dbReference>
<protein>
    <recommendedName>
        <fullName evidence="5">Carbon monoxide dehydrogenase</fullName>
    </recommendedName>
</protein>
<comment type="caution">
    <text evidence="1">The sequence shown here is derived from an EMBL/GenBank/DDBJ whole genome shotgun (WGS) entry which is preliminary data.</text>
</comment>
<dbReference type="GeneID" id="95765471"/>
<evidence type="ECO:0000313" key="2">
    <source>
        <dbReference type="EMBL" id="MDR6336259.1"/>
    </source>
</evidence>
<keyword evidence="4" id="KW-1185">Reference proteome</keyword>
<proteinExistence type="predicted"/>